<reference evidence="6 7" key="2">
    <citation type="submission" date="2013-02" db="EMBL/GenBank/DDBJ databases">
        <title>The Genome Sequence of Plasmodium falciparum Vietnam Oak-Knoll (FVO).</title>
        <authorList>
            <consortium name="The Broad Institute Genome Sequencing Platform"/>
            <consortium name="The Broad Institute Genome Sequencing Center for Infectious Disease"/>
            <person name="Neafsey D."/>
            <person name="Cheeseman I."/>
            <person name="Volkman S."/>
            <person name="Adams J."/>
            <person name="Walker B."/>
            <person name="Young S.K."/>
            <person name="Zeng Q."/>
            <person name="Gargeya S."/>
            <person name="Fitzgerald M."/>
            <person name="Haas B."/>
            <person name="Abouelleil A."/>
            <person name="Alvarado L."/>
            <person name="Arachchi H.M."/>
            <person name="Berlin A.M."/>
            <person name="Chapman S.B."/>
            <person name="Dewar J."/>
            <person name="Goldberg J."/>
            <person name="Griggs A."/>
            <person name="Gujja S."/>
            <person name="Hansen M."/>
            <person name="Howarth C."/>
            <person name="Imamovic A."/>
            <person name="Larimer J."/>
            <person name="McCowan C."/>
            <person name="Murphy C."/>
            <person name="Neiman D."/>
            <person name="Pearson M."/>
            <person name="Priest M."/>
            <person name="Roberts A."/>
            <person name="Saif S."/>
            <person name="Shea T."/>
            <person name="Sisk P."/>
            <person name="Sykes S."/>
            <person name="Wortman J."/>
            <person name="Nusbaum C."/>
            <person name="Birren B."/>
        </authorList>
    </citation>
    <scope>NUCLEOTIDE SEQUENCE [LARGE SCALE GENOMIC DNA]</scope>
    <source>
        <strain evidence="7">Vietnam Oak-Knoll (FVO)</strain>
    </source>
</reference>
<dbReference type="Gene3D" id="2.20.28.40">
    <property type="entry name" value="H/ACA ribonucleoprotein complex, subunit Nop10"/>
    <property type="match status" value="1"/>
</dbReference>
<dbReference type="AlphaFoldDB" id="A0A024V0V7"/>
<dbReference type="PANTHER" id="PTHR13305:SF0">
    <property type="entry name" value="H_ACA RIBONUCLEOPROTEIN COMPLEX SUBUNIT 3"/>
    <property type="match status" value="1"/>
</dbReference>
<dbReference type="FunFam" id="2.20.28.40:FF:000003">
    <property type="entry name" value="H/ACA ribonucleoprotein complex subunit 3"/>
    <property type="match status" value="1"/>
</dbReference>
<reference evidence="6 7" key="1">
    <citation type="submission" date="2013-02" db="EMBL/GenBank/DDBJ databases">
        <title>The Genome Annotation of Plasmodium falciparum Vietnam Oak-Knoll (FVO).</title>
        <authorList>
            <consortium name="The Broad Institute Genome Sequencing Platform"/>
            <consortium name="The Broad Institute Genome Sequencing Center for Infectious Disease"/>
            <person name="Neafsey D."/>
            <person name="Hoffman S."/>
            <person name="Volkman S."/>
            <person name="Rosenthal P."/>
            <person name="Walker B."/>
            <person name="Young S.K."/>
            <person name="Zeng Q."/>
            <person name="Gargeya S."/>
            <person name="Fitzgerald M."/>
            <person name="Haas B."/>
            <person name="Abouelleil A."/>
            <person name="Allen A.W."/>
            <person name="Alvarado L."/>
            <person name="Arachchi H.M."/>
            <person name="Berlin A.M."/>
            <person name="Chapman S.B."/>
            <person name="Gainer-Dewar J."/>
            <person name="Goldberg J."/>
            <person name="Griggs A."/>
            <person name="Gujja S."/>
            <person name="Hansen M."/>
            <person name="Howarth C."/>
            <person name="Imamovic A."/>
            <person name="Ireland A."/>
            <person name="Larimer J."/>
            <person name="McCowan C."/>
            <person name="Murphy C."/>
            <person name="Pearson M."/>
            <person name="Poon T.W."/>
            <person name="Priest M."/>
            <person name="Roberts A."/>
            <person name="Saif S."/>
            <person name="Shea T."/>
            <person name="Sisk P."/>
            <person name="Sykes S."/>
            <person name="Wortman J."/>
            <person name="Nusbaum C."/>
            <person name="Birren B."/>
        </authorList>
    </citation>
    <scope>NUCLEOTIDE SEQUENCE [LARGE SCALE GENOMIC DNA]</scope>
    <source>
        <strain evidence="7">Vietnam Oak-Knoll (FVO)</strain>
    </source>
</reference>
<gene>
    <name evidence="6" type="ORF">PFFVO_04951</name>
</gene>
<keyword evidence="2" id="KW-0690">Ribosome biogenesis</keyword>
<dbReference type="GO" id="GO:0031120">
    <property type="term" value="P:snRNA pseudouridine synthesis"/>
    <property type="evidence" value="ECO:0007669"/>
    <property type="project" value="TreeGrafter"/>
</dbReference>
<dbReference type="GO" id="GO:0031118">
    <property type="term" value="P:rRNA pseudouridine synthesis"/>
    <property type="evidence" value="ECO:0007669"/>
    <property type="project" value="TreeGrafter"/>
</dbReference>
<evidence type="ECO:0000256" key="5">
    <source>
        <dbReference type="ARBA" id="ARBA00030185"/>
    </source>
</evidence>
<keyword evidence="4 6" id="KW-0687">Ribonucleoprotein</keyword>
<evidence type="ECO:0000256" key="4">
    <source>
        <dbReference type="ARBA" id="ARBA00023274"/>
    </source>
</evidence>
<dbReference type="GO" id="GO:0070034">
    <property type="term" value="F:telomerase RNA binding"/>
    <property type="evidence" value="ECO:0007669"/>
    <property type="project" value="TreeGrafter"/>
</dbReference>
<dbReference type="Proteomes" id="UP000030690">
    <property type="component" value="Unassembled WGS sequence"/>
</dbReference>
<protein>
    <recommendedName>
        <fullName evidence="5">Nucleolar protein 10</fullName>
    </recommendedName>
</protein>
<dbReference type="SUPFAM" id="SSF144210">
    <property type="entry name" value="Nop10-like SnoRNP"/>
    <property type="match status" value="1"/>
</dbReference>
<dbReference type="InterPro" id="IPR036756">
    <property type="entry name" value="H/ACA_rnp_Nop10_sf"/>
</dbReference>
<dbReference type="GO" id="GO:0030515">
    <property type="term" value="F:snoRNA binding"/>
    <property type="evidence" value="ECO:0007669"/>
    <property type="project" value="InterPro"/>
</dbReference>
<accession>A0A024V0V7</accession>
<evidence type="ECO:0000313" key="7">
    <source>
        <dbReference type="Proteomes" id="UP000030690"/>
    </source>
</evidence>
<proteinExistence type="inferred from homology"/>
<dbReference type="PANTHER" id="PTHR13305">
    <property type="entry name" value="RIBOSOME BIOGENESIS PROTEIN NOP10"/>
    <property type="match status" value="1"/>
</dbReference>
<organism evidence="6 7">
    <name type="scientific">Plasmodium falciparum Vietnam Oak-Knoll</name>
    <name type="common">FVO</name>
    <dbReference type="NCBI Taxonomy" id="1036723"/>
    <lineage>
        <taxon>Eukaryota</taxon>
        <taxon>Sar</taxon>
        <taxon>Alveolata</taxon>
        <taxon>Apicomplexa</taxon>
        <taxon>Aconoidasida</taxon>
        <taxon>Haemosporida</taxon>
        <taxon>Plasmodiidae</taxon>
        <taxon>Plasmodium</taxon>
        <taxon>Plasmodium (Laverania)</taxon>
    </lineage>
</organism>
<keyword evidence="3" id="KW-0698">rRNA processing</keyword>
<dbReference type="GO" id="GO:0031429">
    <property type="term" value="C:box H/ACA snoRNP complex"/>
    <property type="evidence" value="ECO:0007669"/>
    <property type="project" value="TreeGrafter"/>
</dbReference>
<dbReference type="EMBL" id="KI925148">
    <property type="protein sequence ID" value="ETW16119.1"/>
    <property type="molecule type" value="Genomic_DNA"/>
</dbReference>
<sequence>MYMLRFYLDENGKRVYTVKPVVNGKVTFSAHPCRFSPDDKFSSHRINIKKRFNLL</sequence>
<dbReference type="OrthoDB" id="13807at2759"/>
<dbReference type="GO" id="GO:1904874">
    <property type="term" value="P:positive regulation of telomerase RNA localization to Cajal body"/>
    <property type="evidence" value="ECO:0007669"/>
    <property type="project" value="TreeGrafter"/>
</dbReference>
<evidence type="ECO:0000256" key="3">
    <source>
        <dbReference type="ARBA" id="ARBA00022552"/>
    </source>
</evidence>
<comment type="similarity">
    <text evidence="1">Belongs to the NOP10 family.</text>
</comment>
<dbReference type="Pfam" id="PF04135">
    <property type="entry name" value="Nop10p"/>
    <property type="match status" value="1"/>
</dbReference>
<evidence type="ECO:0000256" key="2">
    <source>
        <dbReference type="ARBA" id="ARBA00022517"/>
    </source>
</evidence>
<dbReference type="SMR" id="A0A024V0V7"/>
<dbReference type="InterPro" id="IPR007264">
    <property type="entry name" value="H/ACA_rnp_Nop10"/>
</dbReference>
<name>A0A024V0V7_PLAFA</name>
<evidence type="ECO:0000256" key="1">
    <source>
        <dbReference type="ARBA" id="ARBA00009462"/>
    </source>
</evidence>
<evidence type="ECO:0000313" key="6">
    <source>
        <dbReference type="EMBL" id="ETW16119.1"/>
    </source>
</evidence>